<evidence type="ECO:0000259" key="13">
    <source>
        <dbReference type="PROSITE" id="PS50109"/>
    </source>
</evidence>
<dbReference type="PANTHER" id="PTHR34220:SF7">
    <property type="entry name" value="SENSOR HISTIDINE KINASE YPDA"/>
    <property type="match status" value="1"/>
</dbReference>
<reference evidence="15 16" key="1">
    <citation type="submission" date="2015-01" db="EMBL/GenBank/DDBJ databases">
        <title>Paenibacillus swuensis/DY6/whole genome sequencing.</title>
        <authorList>
            <person name="Kim M.K."/>
            <person name="Srinivasan S."/>
            <person name="Lee J.-J."/>
        </authorList>
    </citation>
    <scope>NUCLEOTIDE SEQUENCE [LARGE SCALE GENOMIC DNA]</scope>
    <source>
        <strain evidence="15 16">DY6</strain>
    </source>
</reference>
<dbReference type="EC" id="2.7.13.3" evidence="3"/>
<dbReference type="Pfam" id="PF06580">
    <property type="entry name" value="His_kinase"/>
    <property type="match status" value="1"/>
</dbReference>
<keyword evidence="16" id="KW-1185">Reference proteome</keyword>
<dbReference type="Proteomes" id="UP000076927">
    <property type="component" value="Chromosome"/>
</dbReference>
<keyword evidence="12" id="KW-0812">Transmembrane</keyword>
<keyword evidence="5" id="KW-0597">Phosphoprotein</keyword>
<accession>A0A172TN56</accession>
<evidence type="ECO:0000256" key="5">
    <source>
        <dbReference type="ARBA" id="ARBA00022553"/>
    </source>
</evidence>
<dbReference type="SMART" id="SM00387">
    <property type="entry name" value="HATPase_c"/>
    <property type="match status" value="1"/>
</dbReference>
<dbReference type="PROSITE" id="PS50885">
    <property type="entry name" value="HAMP"/>
    <property type="match status" value="1"/>
</dbReference>
<name>A0A172TN56_9BACL</name>
<feature type="transmembrane region" description="Helical" evidence="12">
    <location>
        <begin position="20"/>
        <end position="42"/>
    </location>
</feature>
<organism evidence="15 16">
    <name type="scientific">Paenibacillus swuensis</name>
    <dbReference type="NCBI Taxonomy" id="1178515"/>
    <lineage>
        <taxon>Bacteria</taxon>
        <taxon>Bacillati</taxon>
        <taxon>Bacillota</taxon>
        <taxon>Bacilli</taxon>
        <taxon>Bacillales</taxon>
        <taxon>Paenibacillaceae</taxon>
        <taxon>Paenibacillus</taxon>
    </lineage>
</organism>
<dbReference type="KEGG" id="pswu:SY83_21895"/>
<comment type="subcellular location">
    <subcellularLocation>
        <location evidence="2">Cell membrane</location>
        <topology evidence="2">Multi-pass membrane protein</topology>
    </subcellularLocation>
</comment>
<dbReference type="Pfam" id="PF02518">
    <property type="entry name" value="HATPase_c"/>
    <property type="match status" value="1"/>
</dbReference>
<keyword evidence="4" id="KW-1003">Cell membrane</keyword>
<dbReference type="GO" id="GO:0000155">
    <property type="term" value="F:phosphorelay sensor kinase activity"/>
    <property type="evidence" value="ECO:0007669"/>
    <property type="project" value="InterPro"/>
</dbReference>
<dbReference type="GO" id="GO:0005886">
    <property type="term" value="C:plasma membrane"/>
    <property type="evidence" value="ECO:0007669"/>
    <property type="project" value="UniProtKB-SubCell"/>
</dbReference>
<evidence type="ECO:0000256" key="6">
    <source>
        <dbReference type="ARBA" id="ARBA00022679"/>
    </source>
</evidence>
<dbReference type="PROSITE" id="PS50109">
    <property type="entry name" value="HIS_KIN"/>
    <property type="match status" value="1"/>
</dbReference>
<dbReference type="STRING" id="1178515.SY83_21895"/>
<evidence type="ECO:0000256" key="12">
    <source>
        <dbReference type="SAM" id="Phobius"/>
    </source>
</evidence>
<gene>
    <name evidence="15" type="ORF">SY83_21895</name>
</gene>
<dbReference type="InterPro" id="IPR036890">
    <property type="entry name" value="HATPase_C_sf"/>
</dbReference>
<evidence type="ECO:0000256" key="8">
    <source>
        <dbReference type="ARBA" id="ARBA00022777"/>
    </source>
</evidence>
<evidence type="ECO:0000313" key="16">
    <source>
        <dbReference type="Proteomes" id="UP000076927"/>
    </source>
</evidence>
<evidence type="ECO:0000259" key="14">
    <source>
        <dbReference type="PROSITE" id="PS50885"/>
    </source>
</evidence>
<keyword evidence="11 12" id="KW-0472">Membrane</keyword>
<protein>
    <recommendedName>
        <fullName evidence="3">histidine kinase</fullName>
        <ecNumber evidence="3">2.7.13.3</ecNumber>
    </recommendedName>
</protein>
<dbReference type="PATRIC" id="fig|1178515.4.peg.4438"/>
<dbReference type="Gene3D" id="6.10.340.10">
    <property type="match status" value="1"/>
</dbReference>
<dbReference type="EMBL" id="CP011388">
    <property type="protein sequence ID" value="ANE48495.1"/>
    <property type="molecule type" value="Genomic_DNA"/>
</dbReference>
<evidence type="ECO:0000256" key="10">
    <source>
        <dbReference type="ARBA" id="ARBA00023012"/>
    </source>
</evidence>
<evidence type="ECO:0000256" key="11">
    <source>
        <dbReference type="ARBA" id="ARBA00023136"/>
    </source>
</evidence>
<feature type="domain" description="Histidine kinase" evidence="13">
    <location>
        <begin position="492"/>
        <end position="595"/>
    </location>
</feature>
<keyword evidence="6" id="KW-0808">Transferase</keyword>
<dbReference type="PANTHER" id="PTHR34220">
    <property type="entry name" value="SENSOR HISTIDINE KINASE YPDA"/>
    <property type="match status" value="1"/>
</dbReference>
<dbReference type="GO" id="GO:0005524">
    <property type="term" value="F:ATP binding"/>
    <property type="evidence" value="ECO:0007669"/>
    <property type="project" value="UniProtKB-KW"/>
</dbReference>
<keyword evidence="12" id="KW-1133">Transmembrane helix</keyword>
<keyword evidence="10" id="KW-0902">Two-component regulatory system</keyword>
<feature type="transmembrane region" description="Helical" evidence="12">
    <location>
        <begin position="310"/>
        <end position="328"/>
    </location>
</feature>
<evidence type="ECO:0000256" key="4">
    <source>
        <dbReference type="ARBA" id="ARBA00022475"/>
    </source>
</evidence>
<dbReference type="InterPro" id="IPR003594">
    <property type="entry name" value="HATPase_dom"/>
</dbReference>
<dbReference type="SUPFAM" id="SSF158472">
    <property type="entry name" value="HAMP domain-like"/>
    <property type="match status" value="1"/>
</dbReference>
<dbReference type="Gene3D" id="3.30.565.10">
    <property type="entry name" value="Histidine kinase-like ATPase, C-terminal domain"/>
    <property type="match status" value="1"/>
</dbReference>
<dbReference type="InterPro" id="IPR003660">
    <property type="entry name" value="HAMP_dom"/>
</dbReference>
<evidence type="ECO:0000256" key="9">
    <source>
        <dbReference type="ARBA" id="ARBA00022840"/>
    </source>
</evidence>
<keyword evidence="8" id="KW-0418">Kinase</keyword>
<sequence>MKWLLSELPKNLLFQMSIKYRLLVYFLLFIILPTSVITITIYNRSVDSINRNIVRAVDTNINAASTNLLQRLEVAHEIATYLYLSPEFQQIISSKRPTDSNSFVREITAMDRLLDNYEFNYGSQISFVPKVYLYDRPEYSQINSSSRVGSITDIETEPWYMELPHQHTYNVVEMDKTGSHPVDSILLAKRLYALEKLHIDYVGLLTLEVKVDEFKARLNELMLTPHTQYMIINDNANIVFQAGGLGAGKDMSDVLGLNPYASDKGMFQANVNGMNTLISYKSIGQLPWKMIMTSPVSELDSELTSFKNSMTITLLLCMVIAFLLAWLLSSHIARPIKKFINFMSYAKEGNFNISVEYRRKDEFATMFNQYNQLLQKINGLIEKLYVSEIKKKEAELKALQAQINPHFLYNTLDSVNWMALRHGAKDVSMMVTYLSDFFRLSLHDGDSIVLLEDEMKQIQSYLAIQQLRFQDKLNYEIRLDESLRGIFLPKLIVQPIVENAIEHGISQVRDKGYIEVSACQEGDSLVIRVKDNGAGADMDMMKEILDSEQTSKQSFGLRNVNQRIKQFYGDCYGVEACENEDQPGLTVLLTLPSIRDKRYFEPSGR</sequence>
<feature type="domain" description="HAMP" evidence="14">
    <location>
        <begin position="330"/>
        <end position="382"/>
    </location>
</feature>
<dbReference type="SUPFAM" id="SSF55874">
    <property type="entry name" value="ATPase domain of HSP90 chaperone/DNA topoisomerase II/histidine kinase"/>
    <property type="match status" value="1"/>
</dbReference>
<dbReference type="InterPro" id="IPR050640">
    <property type="entry name" value="Bact_2-comp_sensor_kinase"/>
</dbReference>
<comment type="catalytic activity">
    <reaction evidence="1">
        <text>ATP + protein L-histidine = ADP + protein N-phospho-L-histidine.</text>
        <dbReference type="EC" id="2.7.13.3"/>
    </reaction>
</comment>
<evidence type="ECO:0000256" key="1">
    <source>
        <dbReference type="ARBA" id="ARBA00000085"/>
    </source>
</evidence>
<evidence type="ECO:0000313" key="15">
    <source>
        <dbReference type="EMBL" id="ANE48495.1"/>
    </source>
</evidence>
<evidence type="ECO:0000256" key="2">
    <source>
        <dbReference type="ARBA" id="ARBA00004651"/>
    </source>
</evidence>
<keyword evidence="9" id="KW-0067">ATP-binding</keyword>
<evidence type="ECO:0000256" key="3">
    <source>
        <dbReference type="ARBA" id="ARBA00012438"/>
    </source>
</evidence>
<dbReference type="InterPro" id="IPR010559">
    <property type="entry name" value="Sig_transdc_His_kin_internal"/>
</dbReference>
<proteinExistence type="predicted"/>
<dbReference type="AlphaFoldDB" id="A0A172TN56"/>
<evidence type="ECO:0000256" key="7">
    <source>
        <dbReference type="ARBA" id="ARBA00022741"/>
    </source>
</evidence>
<dbReference type="InterPro" id="IPR005467">
    <property type="entry name" value="His_kinase_dom"/>
</dbReference>
<keyword evidence="7" id="KW-0547">Nucleotide-binding</keyword>